<evidence type="ECO:0000256" key="6">
    <source>
        <dbReference type="SAM" id="MobiDB-lite"/>
    </source>
</evidence>
<evidence type="ECO:0000256" key="1">
    <source>
        <dbReference type="ARBA" id="ARBA00004141"/>
    </source>
</evidence>
<dbReference type="PIRSF" id="PIRSF006060">
    <property type="entry name" value="AA_transporter"/>
    <property type="match status" value="1"/>
</dbReference>
<dbReference type="PANTHER" id="PTHR45649:SF2">
    <property type="entry name" value="ACID PERMEASE, PUTATIVE-RELATED"/>
    <property type="match status" value="1"/>
</dbReference>
<evidence type="ECO:0000256" key="7">
    <source>
        <dbReference type="SAM" id="Phobius"/>
    </source>
</evidence>
<evidence type="ECO:0000256" key="3">
    <source>
        <dbReference type="ARBA" id="ARBA00022692"/>
    </source>
</evidence>
<sequence>MNETARVPVIERETHDVEAIGENETEPPLPNFENDPEDRKNKGTAADRHAMWRMGKVQEMQRTFRFVSIFGLSMILTGTWELILGVSTFGLLCGGTAGLIWMYLVCWVGFICTNASIAEMGSMAPTSGGQYHWVSEFSPRQSQRFLSYMIAASQIQGMIALNKPDYTFEPWHAVFLVFAISAFNFVLNTYLVTRLPLIEAIVLVAHIFGFFAILVVLWVTGPVGDAHATFTTFNDYGGWNNFGLATLSGVAAVVLPFLGADSVAHMAEEVRDASKTVPRSMIWTTLINGAMGFVMLITFCSVLGNLEDALASPTQQAFLYVFYNSTQSVAGASVMGSLVITMTIFANLSITAASSRQLFAFARDQGVPFSKTFAYVPPKWGVPMNAICLTFVTTCLLSLINLGSSVAFMSVASLTTGTILGSYIVAISCCALSRIRGEPLLPSKFKLGRAGLPINIASIIFLIVVFVCSFFPMGPNPIPADMNWSILMFGSSVVFSVVYYHVKGRHIYVGPVAYVRKLA</sequence>
<feature type="transmembrane region" description="Helical" evidence="7">
    <location>
        <begin position="63"/>
        <end position="83"/>
    </location>
</feature>
<evidence type="ECO:0000256" key="4">
    <source>
        <dbReference type="ARBA" id="ARBA00022989"/>
    </source>
</evidence>
<feature type="transmembrane region" description="Helical" evidence="7">
    <location>
        <begin position="452"/>
        <end position="472"/>
    </location>
</feature>
<accession>A0ABY0H2H8</accession>
<feature type="transmembrane region" description="Helical" evidence="7">
    <location>
        <begin position="281"/>
        <end position="304"/>
    </location>
</feature>
<evidence type="ECO:0000313" key="8">
    <source>
        <dbReference type="EMBL" id="RYO81007.1"/>
    </source>
</evidence>
<keyword evidence="5 7" id="KW-0472">Membrane</keyword>
<feature type="transmembrane region" description="Helical" evidence="7">
    <location>
        <begin position="380"/>
        <end position="400"/>
    </location>
</feature>
<proteinExistence type="predicted"/>
<feature type="region of interest" description="Disordered" evidence="6">
    <location>
        <begin position="15"/>
        <end position="45"/>
    </location>
</feature>
<keyword evidence="4 7" id="KW-1133">Transmembrane helix</keyword>
<comment type="caution">
    <text evidence="8">The sequence shown here is derived from an EMBL/GenBank/DDBJ whole genome shotgun (WGS) entry which is preliminary data.</text>
</comment>
<reference evidence="8 9" key="1">
    <citation type="submission" date="2018-06" db="EMBL/GenBank/DDBJ databases">
        <title>Complete Genomes of Monosporascus.</title>
        <authorList>
            <person name="Robinson A.J."/>
            <person name="Natvig D.O."/>
        </authorList>
    </citation>
    <scope>NUCLEOTIDE SEQUENCE [LARGE SCALE GENOMIC DNA]</scope>
    <source>
        <strain evidence="8 9">CBS 609.92</strain>
    </source>
</reference>
<evidence type="ECO:0008006" key="10">
    <source>
        <dbReference type="Google" id="ProtNLM"/>
    </source>
</evidence>
<keyword evidence="3 7" id="KW-0812">Transmembrane</keyword>
<comment type="subcellular location">
    <subcellularLocation>
        <location evidence="1">Membrane</location>
        <topology evidence="1">Multi-pass membrane protein</topology>
    </subcellularLocation>
</comment>
<evidence type="ECO:0000313" key="9">
    <source>
        <dbReference type="Proteomes" id="UP000294003"/>
    </source>
</evidence>
<keyword evidence="2" id="KW-0813">Transport</keyword>
<feature type="transmembrane region" description="Helical" evidence="7">
    <location>
        <begin position="145"/>
        <end position="161"/>
    </location>
</feature>
<dbReference type="PANTHER" id="PTHR45649">
    <property type="entry name" value="AMINO-ACID PERMEASE BAT1"/>
    <property type="match status" value="1"/>
</dbReference>
<feature type="transmembrane region" description="Helical" evidence="7">
    <location>
        <begin position="406"/>
        <end position="432"/>
    </location>
</feature>
<dbReference type="Proteomes" id="UP000294003">
    <property type="component" value="Unassembled WGS sequence"/>
</dbReference>
<protein>
    <recommendedName>
        <fullName evidence="10">Amino acid permease/ SLC12A domain-containing protein</fullName>
    </recommendedName>
</protein>
<feature type="transmembrane region" description="Helical" evidence="7">
    <location>
        <begin position="329"/>
        <end position="350"/>
    </location>
</feature>
<keyword evidence="9" id="KW-1185">Reference proteome</keyword>
<evidence type="ECO:0000256" key="2">
    <source>
        <dbReference type="ARBA" id="ARBA00022448"/>
    </source>
</evidence>
<feature type="transmembrane region" description="Helical" evidence="7">
    <location>
        <begin position="484"/>
        <end position="502"/>
    </location>
</feature>
<feature type="transmembrane region" description="Helical" evidence="7">
    <location>
        <begin position="239"/>
        <end position="260"/>
    </location>
</feature>
<dbReference type="InterPro" id="IPR002293">
    <property type="entry name" value="AA/rel_permease1"/>
</dbReference>
<name>A0ABY0H2H8_9PEZI</name>
<organism evidence="8 9">
    <name type="scientific">Monosporascus cannonballus</name>
    <dbReference type="NCBI Taxonomy" id="155416"/>
    <lineage>
        <taxon>Eukaryota</taxon>
        <taxon>Fungi</taxon>
        <taxon>Dikarya</taxon>
        <taxon>Ascomycota</taxon>
        <taxon>Pezizomycotina</taxon>
        <taxon>Sordariomycetes</taxon>
        <taxon>Xylariomycetidae</taxon>
        <taxon>Xylariales</taxon>
        <taxon>Xylariales incertae sedis</taxon>
        <taxon>Monosporascus</taxon>
    </lineage>
</organism>
<dbReference type="Gene3D" id="1.20.1740.10">
    <property type="entry name" value="Amino acid/polyamine transporter I"/>
    <property type="match status" value="1"/>
</dbReference>
<dbReference type="EMBL" id="QJNS01000266">
    <property type="protein sequence ID" value="RYO81007.1"/>
    <property type="molecule type" value="Genomic_DNA"/>
</dbReference>
<evidence type="ECO:0000256" key="5">
    <source>
        <dbReference type="ARBA" id="ARBA00023136"/>
    </source>
</evidence>
<dbReference type="Pfam" id="PF13520">
    <property type="entry name" value="AA_permease_2"/>
    <property type="match status" value="1"/>
</dbReference>
<feature type="transmembrane region" description="Helical" evidence="7">
    <location>
        <begin position="89"/>
        <end position="113"/>
    </location>
</feature>
<feature type="transmembrane region" description="Helical" evidence="7">
    <location>
        <begin position="200"/>
        <end position="219"/>
    </location>
</feature>
<feature type="transmembrane region" description="Helical" evidence="7">
    <location>
        <begin position="173"/>
        <end position="193"/>
    </location>
</feature>
<gene>
    <name evidence="8" type="ORF">DL762_007356</name>
</gene>